<sequence length="225" mass="24788">MPPDNPARGTKLGRPARITQEMIVAKAQAIVDAEGVQHLSMRRLSRELETTPMALYHYVRDRDALLLMLLATKTESTPLPDFPAEPRAYLLAAALHLHHMLDGCPWLPEILGSQELVGVVTLPAVEHVLEAAIRCGLDRHQAVELYQLLWSFVAGELIINAGTPEPVQPSRRNRLLTTLPAEEYPHLAALSEEWSELIAGDHVSRGLAGIIDGVLRDRSGLSREG</sequence>
<keyword evidence="3" id="KW-0804">Transcription</keyword>
<organism evidence="6 7">
    <name type="scientific">Actinoplanes oblitus</name>
    <dbReference type="NCBI Taxonomy" id="3040509"/>
    <lineage>
        <taxon>Bacteria</taxon>
        <taxon>Bacillati</taxon>
        <taxon>Actinomycetota</taxon>
        <taxon>Actinomycetes</taxon>
        <taxon>Micromonosporales</taxon>
        <taxon>Micromonosporaceae</taxon>
        <taxon>Actinoplanes</taxon>
    </lineage>
</organism>
<name>A0ABY8WRN9_9ACTN</name>
<evidence type="ECO:0000259" key="5">
    <source>
        <dbReference type="PROSITE" id="PS50977"/>
    </source>
</evidence>
<keyword evidence="2 4" id="KW-0238">DNA-binding</keyword>
<evidence type="ECO:0000313" key="6">
    <source>
        <dbReference type="EMBL" id="WIN00580.1"/>
    </source>
</evidence>
<dbReference type="PROSITE" id="PS50977">
    <property type="entry name" value="HTH_TETR_2"/>
    <property type="match status" value="1"/>
</dbReference>
<dbReference type="InterPro" id="IPR009057">
    <property type="entry name" value="Homeodomain-like_sf"/>
</dbReference>
<evidence type="ECO:0000256" key="4">
    <source>
        <dbReference type="PROSITE-ProRule" id="PRU00335"/>
    </source>
</evidence>
<dbReference type="Proteomes" id="UP001240150">
    <property type="component" value="Chromosome"/>
</dbReference>
<keyword evidence="7" id="KW-1185">Reference proteome</keyword>
<feature type="DNA-binding region" description="H-T-H motif" evidence="4">
    <location>
        <begin position="40"/>
        <end position="59"/>
    </location>
</feature>
<dbReference type="InterPro" id="IPR036271">
    <property type="entry name" value="Tet_transcr_reg_TetR-rel_C_sf"/>
</dbReference>
<dbReference type="Gene3D" id="1.10.10.60">
    <property type="entry name" value="Homeodomain-like"/>
    <property type="match status" value="1"/>
</dbReference>
<proteinExistence type="predicted"/>
<evidence type="ECO:0000256" key="2">
    <source>
        <dbReference type="ARBA" id="ARBA00023125"/>
    </source>
</evidence>
<dbReference type="Pfam" id="PF02909">
    <property type="entry name" value="TetR_C_1"/>
    <property type="match status" value="1"/>
</dbReference>
<dbReference type="Gene3D" id="1.10.357.10">
    <property type="entry name" value="Tetracycline Repressor, domain 2"/>
    <property type="match status" value="1"/>
</dbReference>
<dbReference type="SUPFAM" id="SSF46689">
    <property type="entry name" value="Homeodomain-like"/>
    <property type="match status" value="1"/>
</dbReference>
<evidence type="ECO:0000313" key="7">
    <source>
        <dbReference type="Proteomes" id="UP001240150"/>
    </source>
</evidence>
<gene>
    <name evidence="6" type="ORF">ACTOB_004294</name>
</gene>
<evidence type="ECO:0000256" key="1">
    <source>
        <dbReference type="ARBA" id="ARBA00023015"/>
    </source>
</evidence>
<dbReference type="EMBL" id="CP126980">
    <property type="protein sequence ID" value="WIN00580.1"/>
    <property type="molecule type" value="Genomic_DNA"/>
</dbReference>
<dbReference type="SUPFAM" id="SSF48498">
    <property type="entry name" value="Tetracyclin repressor-like, C-terminal domain"/>
    <property type="match status" value="1"/>
</dbReference>
<dbReference type="RefSeq" id="WP_284922109.1">
    <property type="nucleotide sequence ID" value="NZ_CP126980.1"/>
</dbReference>
<dbReference type="InterPro" id="IPR004111">
    <property type="entry name" value="Repressor_TetR_C"/>
</dbReference>
<reference evidence="6 7" key="1">
    <citation type="submission" date="2023-06" db="EMBL/GenBank/DDBJ databases">
        <authorList>
            <person name="Yushchuk O."/>
            <person name="Binda E."/>
            <person name="Ruckert-Reed C."/>
            <person name="Fedorenko V."/>
            <person name="Kalinowski J."/>
            <person name="Marinelli F."/>
        </authorList>
    </citation>
    <scope>NUCLEOTIDE SEQUENCE [LARGE SCALE GENOMIC DNA]</scope>
    <source>
        <strain evidence="6 7">NRRL 3884</strain>
    </source>
</reference>
<feature type="domain" description="HTH tetR-type" evidence="5">
    <location>
        <begin position="17"/>
        <end position="77"/>
    </location>
</feature>
<keyword evidence="1" id="KW-0805">Transcription regulation</keyword>
<accession>A0ABY8WRN9</accession>
<protein>
    <submittedName>
        <fullName evidence="6">TetR/AcrR family transcriptional regulator C-terminal domain-containing protein</fullName>
    </submittedName>
</protein>
<dbReference type="InterPro" id="IPR001647">
    <property type="entry name" value="HTH_TetR"/>
</dbReference>
<evidence type="ECO:0000256" key="3">
    <source>
        <dbReference type="ARBA" id="ARBA00023163"/>
    </source>
</evidence>